<protein>
    <submittedName>
        <fullName evidence="6">LysR family transcriptional regulator</fullName>
    </submittedName>
</protein>
<dbReference type="Gene3D" id="1.10.10.10">
    <property type="entry name" value="Winged helix-like DNA-binding domain superfamily/Winged helix DNA-binding domain"/>
    <property type="match status" value="1"/>
</dbReference>
<dbReference type="InterPro" id="IPR036390">
    <property type="entry name" value="WH_DNA-bd_sf"/>
</dbReference>
<dbReference type="Pfam" id="PF00126">
    <property type="entry name" value="HTH_1"/>
    <property type="match status" value="1"/>
</dbReference>
<keyword evidence="7" id="KW-1185">Reference proteome</keyword>
<reference evidence="7" key="1">
    <citation type="journal article" date="2019" name="Int. J. Syst. Evol. Microbiol.">
        <title>The Global Catalogue of Microorganisms (GCM) 10K type strain sequencing project: providing services to taxonomists for standard genome sequencing and annotation.</title>
        <authorList>
            <consortium name="The Broad Institute Genomics Platform"/>
            <consortium name="The Broad Institute Genome Sequencing Center for Infectious Disease"/>
            <person name="Wu L."/>
            <person name="Ma J."/>
        </authorList>
    </citation>
    <scope>NUCLEOTIDE SEQUENCE [LARGE SCALE GENOMIC DNA]</scope>
    <source>
        <strain evidence="7">CCM 8933</strain>
    </source>
</reference>
<dbReference type="InterPro" id="IPR050950">
    <property type="entry name" value="HTH-type_LysR_regulators"/>
</dbReference>
<sequence>MQLKDLAYYVALTEQKNFSLVATQFHVSQPTISAAIRRLETELQTQLLIRDNPHQPLVLTTTGQQVRDHAKLILHQANLMHLEVQHSEQQRLVIGMPPIIEITYLPRVARQLPPKIFKQLAPISQGSLAALKSLKSGQFDVAFLGYLDALAEPALTIERFDRQPFSIIVARDHPLASQPEIAFQTLRQTPFIALKHNFVHRQAFQQLARQNHIQPPILFESNEIQGVLNMVANQVGIALLSNAVPIDKTALVRIPLSDTPAPMFNVGLAYRQDTTFSPVQQQLLTQIRTAFGLQN</sequence>
<evidence type="ECO:0000313" key="7">
    <source>
        <dbReference type="Proteomes" id="UP001596282"/>
    </source>
</evidence>
<evidence type="ECO:0000313" key="6">
    <source>
        <dbReference type="EMBL" id="MFC6179943.1"/>
    </source>
</evidence>
<evidence type="ECO:0000256" key="4">
    <source>
        <dbReference type="ARBA" id="ARBA00023163"/>
    </source>
</evidence>
<organism evidence="6 7">
    <name type="scientific">Lactiplantibacillus daowaiensis</name>
    <dbReference type="NCBI Taxonomy" id="2559918"/>
    <lineage>
        <taxon>Bacteria</taxon>
        <taxon>Bacillati</taxon>
        <taxon>Bacillota</taxon>
        <taxon>Bacilli</taxon>
        <taxon>Lactobacillales</taxon>
        <taxon>Lactobacillaceae</taxon>
        <taxon>Lactiplantibacillus</taxon>
    </lineage>
</organism>
<dbReference type="Gene3D" id="3.40.190.290">
    <property type="match status" value="1"/>
</dbReference>
<keyword evidence="3" id="KW-0238">DNA-binding</keyword>
<dbReference type="InterPro" id="IPR005119">
    <property type="entry name" value="LysR_subst-bd"/>
</dbReference>
<gene>
    <name evidence="6" type="ORF">ACFP5Y_01615</name>
</gene>
<dbReference type="PANTHER" id="PTHR30419">
    <property type="entry name" value="HTH-TYPE TRANSCRIPTIONAL REGULATOR YBHD"/>
    <property type="match status" value="1"/>
</dbReference>
<keyword evidence="4" id="KW-0804">Transcription</keyword>
<dbReference type="Proteomes" id="UP001596282">
    <property type="component" value="Unassembled WGS sequence"/>
</dbReference>
<dbReference type="SUPFAM" id="SSF46785">
    <property type="entry name" value="Winged helix' DNA-binding domain"/>
    <property type="match status" value="1"/>
</dbReference>
<accession>A0ABW1RWZ1</accession>
<evidence type="ECO:0000256" key="2">
    <source>
        <dbReference type="ARBA" id="ARBA00023015"/>
    </source>
</evidence>
<dbReference type="PANTHER" id="PTHR30419:SF8">
    <property type="entry name" value="NITROGEN ASSIMILATION TRANSCRIPTIONAL ACTIVATOR-RELATED"/>
    <property type="match status" value="1"/>
</dbReference>
<feature type="domain" description="HTH lysR-type" evidence="5">
    <location>
        <begin position="1"/>
        <end position="60"/>
    </location>
</feature>
<dbReference type="InterPro" id="IPR000847">
    <property type="entry name" value="LysR_HTH_N"/>
</dbReference>
<dbReference type="PROSITE" id="PS50931">
    <property type="entry name" value="HTH_LYSR"/>
    <property type="match status" value="1"/>
</dbReference>
<name>A0ABW1RWZ1_9LACO</name>
<dbReference type="EMBL" id="JBHSSC010000005">
    <property type="protein sequence ID" value="MFC6179943.1"/>
    <property type="molecule type" value="Genomic_DNA"/>
</dbReference>
<comment type="caution">
    <text evidence="6">The sequence shown here is derived from an EMBL/GenBank/DDBJ whole genome shotgun (WGS) entry which is preliminary data.</text>
</comment>
<evidence type="ECO:0000259" key="5">
    <source>
        <dbReference type="PROSITE" id="PS50931"/>
    </source>
</evidence>
<dbReference type="PRINTS" id="PR00039">
    <property type="entry name" value="HTHLYSR"/>
</dbReference>
<evidence type="ECO:0000256" key="1">
    <source>
        <dbReference type="ARBA" id="ARBA00009437"/>
    </source>
</evidence>
<dbReference type="RefSeq" id="WP_137628118.1">
    <property type="nucleotide sequence ID" value="NZ_BJDJ01000006.1"/>
</dbReference>
<dbReference type="SUPFAM" id="SSF53850">
    <property type="entry name" value="Periplasmic binding protein-like II"/>
    <property type="match status" value="1"/>
</dbReference>
<dbReference type="InterPro" id="IPR036388">
    <property type="entry name" value="WH-like_DNA-bd_sf"/>
</dbReference>
<dbReference type="Pfam" id="PF03466">
    <property type="entry name" value="LysR_substrate"/>
    <property type="match status" value="1"/>
</dbReference>
<proteinExistence type="inferred from homology"/>
<comment type="similarity">
    <text evidence="1">Belongs to the LysR transcriptional regulatory family.</text>
</comment>
<keyword evidence="2" id="KW-0805">Transcription regulation</keyword>
<evidence type="ECO:0000256" key="3">
    <source>
        <dbReference type="ARBA" id="ARBA00023125"/>
    </source>
</evidence>